<evidence type="ECO:0000313" key="2">
    <source>
        <dbReference type="EMBL" id="OGG36885.1"/>
    </source>
</evidence>
<organism evidence="2 3">
    <name type="scientific">Candidatus Gottesmanbacteria bacterium RIFCSPLOWO2_01_FULL_42_22</name>
    <dbReference type="NCBI Taxonomy" id="1798391"/>
    <lineage>
        <taxon>Bacteria</taxon>
        <taxon>Candidatus Gottesmaniibacteriota</taxon>
    </lineage>
</organism>
<reference evidence="2 3" key="1">
    <citation type="journal article" date="2016" name="Nat. Commun.">
        <title>Thousands of microbial genomes shed light on interconnected biogeochemical processes in an aquifer system.</title>
        <authorList>
            <person name="Anantharaman K."/>
            <person name="Brown C.T."/>
            <person name="Hug L.A."/>
            <person name="Sharon I."/>
            <person name="Castelle C.J."/>
            <person name="Probst A.J."/>
            <person name="Thomas B.C."/>
            <person name="Singh A."/>
            <person name="Wilkins M.J."/>
            <person name="Karaoz U."/>
            <person name="Brodie E.L."/>
            <person name="Williams K.H."/>
            <person name="Hubbard S.S."/>
            <person name="Banfield J.F."/>
        </authorList>
    </citation>
    <scope>NUCLEOTIDE SEQUENCE [LARGE SCALE GENOMIC DNA]</scope>
</reference>
<dbReference type="EMBL" id="MFJU01000010">
    <property type="protein sequence ID" value="OGG36885.1"/>
    <property type="molecule type" value="Genomic_DNA"/>
</dbReference>
<dbReference type="PANTHER" id="PTHR43000">
    <property type="entry name" value="DTDP-D-GLUCOSE 4,6-DEHYDRATASE-RELATED"/>
    <property type="match status" value="1"/>
</dbReference>
<evidence type="ECO:0000313" key="3">
    <source>
        <dbReference type="Proteomes" id="UP000176228"/>
    </source>
</evidence>
<proteinExistence type="predicted"/>
<dbReference type="Proteomes" id="UP000176228">
    <property type="component" value="Unassembled WGS sequence"/>
</dbReference>
<dbReference type="InterPro" id="IPR036291">
    <property type="entry name" value="NAD(P)-bd_dom_sf"/>
</dbReference>
<evidence type="ECO:0000259" key="1">
    <source>
        <dbReference type="Pfam" id="PF16363"/>
    </source>
</evidence>
<accession>A0A1F6BIX7</accession>
<dbReference type="Gene3D" id="3.40.50.720">
    <property type="entry name" value="NAD(P)-binding Rossmann-like Domain"/>
    <property type="match status" value="1"/>
</dbReference>
<dbReference type="Pfam" id="PF16363">
    <property type="entry name" value="GDP_Man_Dehyd"/>
    <property type="match status" value="1"/>
</dbReference>
<dbReference type="AlphaFoldDB" id="A0A1F6BIX7"/>
<gene>
    <name evidence="2" type="ORF">A2968_06395</name>
</gene>
<dbReference type="InterPro" id="IPR016040">
    <property type="entry name" value="NAD(P)-bd_dom"/>
</dbReference>
<protein>
    <submittedName>
        <fullName evidence="2">CDP-paratose 2-epimerase</fullName>
    </submittedName>
</protein>
<feature type="domain" description="NAD(P)-binding" evidence="1">
    <location>
        <begin position="6"/>
        <end position="326"/>
    </location>
</feature>
<dbReference type="STRING" id="1798391.A2968_06395"/>
<name>A0A1F6BIX7_9BACT</name>
<comment type="caution">
    <text evidence="2">The sequence shown here is derived from an EMBL/GenBank/DDBJ whole genome shotgun (WGS) entry which is preliminary data.</text>
</comment>
<sequence>MSKRLLITGGAGFIGSNLAAHFIKKKYRVTVLDNLSRQGSKANLTWLKSSGFFEFINGDIRKFPQLHGAVRRQDIIFHLAGQVAVTSSVEDPRNDFDINALGTFNLLEAVRKNKSKAIVIFSSTNKVYGGMDNLPIIEKEGNYLYRDYPFGIAENFGLDFHSPYGCSKGAADQYVRDYSRIYDLPTVVFRQSCIYGPRQFGVEDQGWVAWFIIAIILGKPLTIYGDGKQVRDVLYIDDLVKLFETAVNKIGQARGEVFNVGGGSSNILSVWSGFGPILEELFRKKIKVKFSQWRPGDQKVYISDISKVNTILGWKPEIRVRVGVEKLYKWIKENKTLFK</sequence>
<dbReference type="SUPFAM" id="SSF51735">
    <property type="entry name" value="NAD(P)-binding Rossmann-fold domains"/>
    <property type="match status" value="1"/>
</dbReference>